<dbReference type="KEGG" id="cad:Curi_c17270"/>
<dbReference type="EMBL" id="CP003326">
    <property type="protein sequence ID" value="AFS78734.1"/>
    <property type="molecule type" value="Genomic_DNA"/>
</dbReference>
<evidence type="ECO:0000313" key="2">
    <source>
        <dbReference type="EMBL" id="AFS78734.1"/>
    </source>
</evidence>
<name>K0AZN4_GOTA9</name>
<feature type="transmembrane region" description="Helical" evidence="1">
    <location>
        <begin position="103"/>
        <end position="119"/>
    </location>
</feature>
<proteinExistence type="predicted"/>
<sequence>MQQKGYVVKADDEMAQVIIKRESACGHSCDTCGGGCSSPSISLNIENKLGAKTGDYVLIESKSSTILKSAFIAYIIPLILMIIGVSIGMKVFNNMGYENYETLSFLTGLVFVVISYFLLKYVDNKYFRDNDSLLEMVEILDK</sequence>
<dbReference type="PANTHER" id="PTHR35867">
    <property type="entry name" value="PROTEIN RSEC"/>
    <property type="match status" value="1"/>
</dbReference>
<dbReference type="eggNOG" id="COG3086">
    <property type="taxonomic scope" value="Bacteria"/>
</dbReference>
<accession>K0AZN4</accession>
<dbReference type="PANTHER" id="PTHR35867:SF1">
    <property type="entry name" value="PROTEIN RSEC"/>
    <property type="match status" value="1"/>
</dbReference>
<dbReference type="OrthoDB" id="1734233at2"/>
<keyword evidence="1" id="KW-1133">Transmembrane helix</keyword>
<dbReference type="RefSeq" id="WP_014967870.1">
    <property type="nucleotide sequence ID" value="NC_018664.1"/>
</dbReference>
<dbReference type="PIRSF" id="PIRSF004923">
    <property type="entry name" value="RseC"/>
    <property type="match status" value="1"/>
</dbReference>
<dbReference type="Proteomes" id="UP000006094">
    <property type="component" value="Chromosome"/>
</dbReference>
<feature type="transmembrane region" description="Helical" evidence="1">
    <location>
        <begin position="71"/>
        <end position="91"/>
    </location>
</feature>
<dbReference type="InterPro" id="IPR026268">
    <property type="entry name" value="RseC"/>
</dbReference>
<evidence type="ECO:0000256" key="1">
    <source>
        <dbReference type="SAM" id="Phobius"/>
    </source>
</evidence>
<organism evidence="2 3">
    <name type="scientific">Gottschalkia acidurici (strain ATCC 7906 / DSM 604 / BCRC 14475 / CIP 104303 / KCTC 5404 / NCIMB 10678 / 9a)</name>
    <name type="common">Clostridium acidurici</name>
    <dbReference type="NCBI Taxonomy" id="1128398"/>
    <lineage>
        <taxon>Bacteria</taxon>
        <taxon>Bacillati</taxon>
        <taxon>Bacillota</taxon>
        <taxon>Tissierellia</taxon>
        <taxon>Tissierellales</taxon>
        <taxon>Gottschalkiaceae</taxon>
        <taxon>Gottschalkia</taxon>
    </lineage>
</organism>
<dbReference type="AlphaFoldDB" id="K0AZN4"/>
<evidence type="ECO:0000313" key="3">
    <source>
        <dbReference type="Proteomes" id="UP000006094"/>
    </source>
</evidence>
<keyword evidence="1" id="KW-0472">Membrane</keyword>
<keyword evidence="3" id="KW-1185">Reference proteome</keyword>
<dbReference type="InterPro" id="IPR007359">
    <property type="entry name" value="SigmaE_reg_RseC_MucC"/>
</dbReference>
<reference evidence="2 3" key="1">
    <citation type="journal article" date="2012" name="PLoS ONE">
        <title>The purine-utilizing bacterium Clostridium acidurici 9a: a genome-guided metabolic reconsideration.</title>
        <authorList>
            <person name="Hartwich K."/>
            <person name="Poehlein A."/>
            <person name="Daniel R."/>
        </authorList>
    </citation>
    <scope>NUCLEOTIDE SEQUENCE [LARGE SCALE GENOMIC DNA]</scope>
    <source>
        <strain evidence="3">ATCC 7906 / DSM 604 / BCRC 14475 / CIP 104303 / KCTC 5404 / NCIMB 10678 / 9a</strain>
    </source>
</reference>
<dbReference type="STRING" id="1128398.Curi_c17270"/>
<dbReference type="Pfam" id="PF04246">
    <property type="entry name" value="RseC_MucC"/>
    <property type="match status" value="1"/>
</dbReference>
<keyword evidence="1" id="KW-0812">Transmembrane</keyword>
<dbReference type="HOGENOM" id="CLU_124911_2_0_9"/>
<protein>
    <submittedName>
        <fullName evidence="2">Sigma-E factor regulator, RseC/MucC family</fullName>
    </submittedName>
</protein>
<gene>
    <name evidence="2" type="ordered locus">Curi_c17270</name>
</gene>